<dbReference type="Pfam" id="PF01565">
    <property type="entry name" value="FAD_binding_4"/>
    <property type="match status" value="1"/>
</dbReference>
<proteinExistence type="predicted"/>
<dbReference type="RefSeq" id="WP_062281064.1">
    <property type="nucleotide sequence ID" value="NZ_LTBC01000001.1"/>
</dbReference>
<organism evidence="6 7">
    <name type="scientific">Moorella mulderi DSM 14980</name>
    <dbReference type="NCBI Taxonomy" id="1122241"/>
    <lineage>
        <taxon>Bacteria</taxon>
        <taxon>Bacillati</taxon>
        <taxon>Bacillota</taxon>
        <taxon>Clostridia</taxon>
        <taxon>Neomoorellales</taxon>
        <taxon>Neomoorellaceae</taxon>
        <taxon>Neomoorella</taxon>
    </lineage>
</organism>
<comment type="cofactor">
    <cofactor evidence="1">
        <name>FAD</name>
        <dbReference type="ChEBI" id="CHEBI:57692"/>
    </cofactor>
</comment>
<dbReference type="SUPFAM" id="SSF55103">
    <property type="entry name" value="FAD-linked oxidases, C-terminal domain"/>
    <property type="match status" value="1"/>
</dbReference>
<dbReference type="GO" id="GO:0071949">
    <property type="term" value="F:FAD binding"/>
    <property type="evidence" value="ECO:0007669"/>
    <property type="project" value="InterPro"/>
</dbReference>
<dbReference type="EMBL" id="LTBC01000001">
    <property type="protein sequence ID" value="KYH33807.1"/>
    <property type="molecule type" value="Genomic_DNA"/>
</dbReference>
<dbReference type="Pfam" id="PF02913">
    <property type="entry name" value="FAD-oxidase_C"/>
    <property type="match status" value="1"/>
</dbReference>
<dbReference type="InterPro" id="IPR036318">
    <property type="entry name" value="FAD-bd_PCMH-like_sf"/>
</dbReference>
<evidence type="ECO:0000256" key="4">
    <source>
        <dbReference type="ARBA" id="ARBA00023002"/>
    </source>
</evidence>
<dbReference type="AlphaFoldDB" id="A0A151B2C0"/>
<comment type="caution">
    <text evidence="6">The sequence shown here is derived from an EMBL/GenBank/DDBJ whole genome shotgun (WGS) entry which is preliminary data.</text>
</comment>
<evidence type="ECO:0000313" key="6">
    <source>
        <dbReference type="EMBL" id="KYH33807.1"/>
    </source>
</evidence>
<dbReference type="EC" id="1.-.-.-" evidence="6"/>
<gene>
    <name evidence="6" type="ORF">MOMUL_05230</name>
</gene>
<keyword evidence="3" id="KW-0274">FAD</keyword>
<dbReference type="InterPro" id="IPR016166">
    <property type="entry name" value="FAD-bd_PCMH"/>
</dbReference>
<dbReference type="InterPro" id="IPR016169">
    <property type="entry name" value="FAD-bd_PCMH_sub2"/>
</dbReference>
<dbReference type="PATRIC" id="fig|1122241.3.peg.552"/>
<keyword evidence="4 6" id="KW-0560">Oxidoreductase</keyword>
<evidence type="ECO:0000256" key="3">
    <source>
        <dbReference type="ARBA" id="ARBA00022827"/>
    </source>
</evidence>
<dbReference type="InterPro" id="IPR016164">
    <property type="entry name" value="FAD-linked_Oxase-like_C"/>
</dbReference>
<protein>
    <submittedName>
        <fullName evidence="6">Putative FAD-linked oxidoreductase</fullName>
        <ecNumber evidence="6">1.-.-.-</ecNumber>
    </submittedName>
</protein>
<evidence type="ECO:0000313" key="7">
    <source>
        <dbReference type="Proteomes" id="UP000075670"/>
    </source>
</evidence>
<feature type="domain" description="FAD-binding PCMH-type" evidence="5">
    <location>
        <begin position="32"/>
        <end position="211"/>
    </location>
</feature>
<reference evidence="6 7" key="1">
    <citation type="submission" date="2016-02" db="EMBL/GenBank/DDBJ databases">
        <title>Genome sequence of Moorella mulderi DSM 14980.</title>
        <authorList>
            <person name="Poehlein A."/>
            <person name="Daniel R."/>
        </authorList>
    </citation>
    <scope>NUCLEOTIDE SEQUENCE [LARGE SCALE GENOMIC DNA]</scope>
    <source>
        <strain evidence="6 7">DSM 14980</strain>
    </source>
</reference>
<dbReference type="PANTHER" id="PTHR11748">
    <property type="entry name" value="D-LACTATE DEHYDROGENASE"/>
    <property type="match status" value="1"/>
</dbReference>
<name>A0A151B2C0_9FIRM</name>
<dbReference type="PROSITE" id="PS51387">
    <property type="entry name" value="FAD_PCMH"/>
    <property type="match status" value="1"/>
</dbReference>
<dbReference type="Proteomes" id="UP000075670">
    <property type="component" value="Unassembled WGS sequence"/>
</dbReference>
<evidence type="ECO:0000259" key="5">
    <source>
        <dbReference type="PROSITE" id="PS51387"/>
    </source>
</evidence>
<dbReference type="PANTHER" id="PTHR11748:SF103">
    <property type="entry name" value="GLYCOLATE OXIDASE SUBUNIT GLCE"/>
    <property type="match status" value="1"/>
</dbReference>
<accession>A0A151B2C0</accession>
<keyword evidence="2" id="KW-0285">Flavoprotein</keyword>
<dbReference type="InterPro" id="IPR006094">
    <property type="entry name" value="Oxid_FAD_bind_N"/>
</dbReference>
<dbReference type="Gene3D" id="3.30.465.10">
    <property type="match status" value="1"/>
</dbReference>
<evidence type="ECO:0000256" key="1">
    <source>
        <dbReference type="ARBA" id="ARBA00001974"/>
    </source>
</evidence>
<dbReference type="InterPro" id="IPR004113">
    <property type="entry name" value="FAD-bd_oxidored_4_C"/>
</dbReference>
<dbReference type="SUPFAM" id="SSF56176">
    <property type="entry name" value="FAD-binding/transporter-associated domain-like"/>
    <property type="match status" value="1"/>
</dbReference>
<keyword evidence="7" id="KW-1185">Reference proteome</keyword>
<dbReference type="OrthoDB" id="9767256at2"/>
<evidence type="ECO:0000256" key="2">
    <source>
        <dbReference type="ARBA" id="ARBA00022630"/>
    </source>
</evidence>
<sequence length="452" mass="48608">MRQENIHKLEKILGSGNCQVDPDIRRQHSCSKTALPDAVVYPESSQQVAEVLQVAGKEGIPVVPWGAGTMARRGLLPLAGGLVINLTRMNKIIEYDYENMTAYVEAGIPLGELQKTLRTHNLYWPVEPVEPDTCTVGGCIAAGASGPSKLGYGDVKFHILGLEVVLPTGEIIRTGGKTVKNVQDYDNTRFLAGSWGALGIITKAMLKLRPVPEKETTVFLPFKQLADAIAAARLIRNDTLPVALELLDGAAIAVLARAGWKPDGKGPGVLVAYNGFREQVDTQVDYVKKQFPAAAILEGEAAAAAWQARRQLFPVFAGESGAILASVAVPFTALEAFLTRACDELDRSRKGAALVAHFGNGHVHIFLDEAPSAYAGVEETVNRLATLAGDLGGLLVVDNIDDLTLTRRWVEARGRAVMELLSRLKAAFDPQRIMAPNSKVLAYVIDNSRAAS</sequence>
<dbReference type="GO" id="GO:0016491">
    <property type="term" value="F:oxidoreductase activity"/>
    <property type="evidence" value="ECO:0007669"/>
    <property type="project" value="UniProtKB-KW"/>
</dbReference>